<reference evidence="1" key="1">
    <citation type="submission" date="2022-04" db="EMBL/GenBank/DDBJ databases">
        <authorList>
            <person name="Ren T."/>
        </authorList>
    </citation>
    <scope>NUCLEOTIDE SEQUENCE</scope>
    <source>
        <strain evidence="1">F63249</strain>
    </source>
</reference>
<evidence type="ECO:0000313" key="2">
    <source>
        <dbReference type="Proteomes" id="UP001203687"/>
    </source>
</evidence>
<keyword evidence="2" id="KW-1185">Reference proteome</keyword>
<evidence type="ECO:0000313" key="1">
    <source>
        <dbReference type="EMBL" id="MCK8479769.1"/>
    </source>
</evidence>
<proteinExistence type="predicted"/>
<dbReference type="Proteomes" id="UP001203687">
    <property type="component" value="Unassembled WGS sequence"/>
</dbReference>
<accession>A0ABT0H6X2</accession>
<gene>
    <name evidence="1" type="ORF">MUY34_04005</name>
</gene>
<organism evidence="1 2">
    <name type="scientific">Psychroserpens algicola</name>
    <dbReference type="NCBI Taxonomy" id="1719034"/>
    <lineage>
        <taxon>Bacteria</taxon>
        <taxon>Pseudomonadati</taxon>
        <taxon>Bacteroidota</taxon>
        <taxon>Flavobacteriia</taxon>
        <taxon>Flavobacteriales</taxon>
        <taxon>Flavobacteriaceae</taxon>
        <taxon>Psychroserpens</taxon>
    </lineage>
</organism>
<dbReference type="RefSeq" id="WP_248412020.1">
    <property type="nucleotide sequence ID" value="NZ_JALPQF010000003.1"/>
</dbReference>
<dbReference type="EMBL" id="JALPQF010000003">
    <property type="protein sequence ID" value="MCK8479769.1"/>
    <property type="molecule type" value="Genomic_DNA"/>
</dbReference>
<name>A0ABT0H6X2_9FLAO</name>
<comment type="caution">
    <text evidence="1">The sequence shown here is derived from an EMBL/GenBank/DDBJ whole genome shotgun (WGS) entry which is preliminary data.</text>
</comment>
<evidence type="ECO:0008006" key="3">
    <source>
        <dbReference type="Google" id="ProtNLM"/>
    </source>
</evidence>
<sequence>MNWVEIKALHKLYTNGEVKINQTLDKSPVFKNHQNALEIERGRKSFTRNDIFLEVYERRYLKDYEKYAAFLEGEGLLKPQLRFNKNDIDLLIQFKQGIANGSLLTRRNELEEAQESVRGFSHMFFKNDKYLDGKTLLIAAINKIFNITLVDNKSQQYLYVLQCDDPNLIVLCENGNFLNRDKIPRANGYELWYAGGRNIPKLEYTHQIRRGLPIYYSCDWDKDGLEIFQLAKQKIPDLKLLHPDGISRGIATTEHKSHWLYPDQPELLSGLQPELYSEKNKMRIRELIIKNHWITEEGNNLKVMIDNYNN</sequence>
<protein>
    <recommendedName>
        <fullName evidence="3">Wadjet protein JetD C-terminal domain-containing protein</fullName>
    </recommendedName>
</protein>